<dbReference type="EMBL" id="ABEU02000001">
    <property type="status" value="NOT_ANNOTATED_CDS"/>
    <property type="molecule type" value="Genomic_DNA"/>
</dbReference>
<reference evidence="1 2" key="1">
    <citation type="journal article" date="2008" name="Science">
        <title>The Physcomitrella genome reveals evolutionary insights into the conquest of land by plants.</title>
        <authorList>
            <person name="Rensing S."/>
            <person name="Lang D."/>
            <person name="Zimmer A."/>
            <person name="Terry A."/>
            <person name="Salamov A."/>
            <person name="Shapiro H."/>
            <person name="Nishiyama T."/>
            <person name="Perroud P.-F."/>
            <person name="Lindquist E."/>
            <person name="Kamisugi Y."/>
            <person name="Tanahashi T."/>
            <person name="Sakakibara K."/>
            <person name="Fujita T."/>
            <person name="Oishi K."/>
            <person name="Shin-I T."/>
            <person name="Kuroki Y."/>
            <person name="Toyoda A."/>
            <person name="Suzuki Y."/>
            <person name="Hashimoto A."/>
            <person name="Yamaguchi K."/>
            <person name="Sugano A."/>
            <person name="Kohara Y."/>
            <person name="Fujiyama A."/>
            <person name="Anterola A."/>
            <person name="Aoki S."/>
            <person name="Ashton N."/>
            <person name="Barbazuk W.B."/>
            <person name="Barker E."/>
            <person name="Bennetzen J."/>
            <person name="Bezanilla M."/>
            <person name="Blankenship R."/>
            <person name="Cho S.H."/>
            <person name="Dutcher S."/>
            <person name="Estelle M."/>
            <person name="Fawcett J.A."/>
            <person name="Gundlach H."/>
            <person name="Hanada K."/>
            <person name="Heyl A."/>
            <person name="Hicks K.A."/>
            <person name="Hugh J."/>
            <person name="Lohr M."/>
            <person name="Mayer K."/>
            <person name="Melkozernov A."/>
            <person name="Murata T."/>
            <person name="Nelson D."/>
            <person name="Pils B."/>
            <person name="Prigge M."/>
            <person name="Reiss B."/>
            <person name="Renner T."/>
            <person name="Rombauts S."/>
            <person name="Rushton P."/>
            <person name="Sanderfoot A."/>
            <person name="Schween G."/>
            <person name="Shiu S.-H."/>
            <person name="Stueber K."/>
            <person name="Theodoulou F.L."/>
            <person name="Tu H."/>
            <person name="Van de Peer Y."/>
            <person name="Verrier P.J."/>
            <person name="Waters E."/>
            <person name="Wood A."/>
            <person name="Yang L."/>
            <person name="Cove D."/>
            <person name="Cuming A."/>
            <person name="Hasebe M."/>
            <person name="Lucas S."/>
            <person name="Mishler D.B."/>
            <person name="Reski R."/>
            <person name="Grigoriev I."/>
            <person name="Quatrano R.S."/>
            <person name="Boore J.L."/>
        </authorList>
    </citation>
    <scope>NUCLEOTIDE SEQUENCE [LARGE SCALE GENOMIC DNA]</scope>
    <source>
        <strain evidence="1 2">cv. Gransden 2004</strain>
    </source>
</reference>
<dbReference type="Proteomes" id="UP000006727">
    <property type="component" value="Chromosome 1"/>
</dbReference>
<reference evidence="1 2" key="2">
    <citation type="journal article" date="2018" name="Plant J.">
        <title>The Physcomitrella patens chromosome-scale assembly reveals moss genome structure and evolution.</title>
        <authorList>
            <person name="Lang D."/>
            <person name="Ullrich K.K."/>
            <person name="Murat F."/>
            <person name="Fuchs J."/>
            <person name="Jenkins J."/>
            <person name="Haas F.B."/>
            <person name="Piednoel M."/>
            <person name="Gundlach H."/>
            <person name="Van Bel M."/>
            <person name="Meyberg R."/>
            <person name="Vives C."/>
            <person name="Morata J."/>
            <person name="Symeonidi A."/>
            <person name="Hiss M."/>
            <person name="Muchero W."/>
            <person name="Kamisugi Y."/>
            <person name="Saleh O."/>
            <person name="Blanc G."/>
            <person name="Decker E.L."/>
            <person name="van Gessel N."/>
            <person name="Grimwood J."/>
            <person name="Hayes R.D."/>
            <person name="Graham S.W."/>
            <person name="Gunter L.E."/>
            <person name="McDaniel S.F."/>
            <person name="Hoernstein S.N.W."/>
            <person name="Larsson A."/>
            <person name="Li F.W."/>
            <person name="Perroud P.F."/>
            <person name="Phillips J."/>
            <person name="Ranjan P."/>
            <person name="Rokshar D.S."/>
            <person name="Rothfels C.J."/>
            <person name="Schneider L."/>
            <person name="Shu S."/>
            <person name="Stevenson D.W."/>
            <person name="Thummler F."/>
            <person name="Tillich M."/>
            <person name="Villarreal Aguilar J.C."/>
            <person name="Widiez T."/>
            <person name="Wong G.K."/>
            <person name="Wymore A."/>
            <person name="Zhang Y."/>
            <person name="Zimmer A.D."/>
            <person name="Quatrano R.S."/>
            <person name="Mayer K.F.X."/>
            <person name="Goodstein D."/>
            <person name="Casacuberta J.M."/>
            <person name="Vandepoele K."/>
            <person name="Reski R."/>
            <person name="Cuming A.C."/>
            <person name="Tuskan G.A."/>
            <person name="Maumus F."/>
            <person name="Salse J."/>
            <person name="Schmutz J."/>
            <person name="Rensing S.A."/>
        </authorList>
    </citation>
    <scope>NUCLEOTIDE SEQUENCE [LARGE SCALE GENOMIC DNA]</scope>
    <source>
        <strain evidence="1 2">cv. Gransden 2004</strain>
    </source>
</reference>
<protein>
    <recommendedName>
        <fullName evidence="3">Retrovirus-related Pol polyprotein from transposon TNT 1-94</fullName>
    </recommendedName>
</protein>
<dbReference type="EnsemblPlants" id="Pp3c1_34860V3.2">
    <property type="protein sequence ID" value="Pp3c1_34860V3.2"/>
    <property type="gene ID" value="Pp3c1_34860"/>
</dbReference>
<accession>A0A7I4C0B7</accession>
<organism evidence="1 2">
    <name type="scientific">Physcomitrium patens</name>
    <name type="common">Spreading-leaved earth moss</name>
    <name type="synonym">Physcomitrella patens</name>
    <dbReference type="NCBI Taxonomy" id="3218"/>
    <lineage>
        <taxon>Eukaryota</taxon>
        <taxon>Viridiplantae</taxon>
        <taxon>Streptophyta</taxon>
        <taxon>Embryophyta</taxon>
        <taxon>Bryophyta</taxon>
        <taxon>Bryophytina</taxon>
        <taxon>Bryopsida</taxon>
        <taxon>Funariidae</taxon>
        <taxon>Funariales</taxon>
        <taxon>Funariaceae</taxon>
        <taxon>Physcomitrium</taxon>
    </lineage>
</organism>
<dbReference type="AlphaFoldDB" id="A0A7I4C0B7"/>
<keyword evidence="2" id="KW-1185">Reference proteome</keyword>
<proteinExistence type="predicted"/>
<evidence type="ECO:0000313" key="2">
    <source>
        <dbReference type="Proteomes" id="UP000006727"/>
    </source>
</evidence>
<name>A0A7I4C0B7_PHYPA</name>
<evidence type="ECO:0000313" key="1">
    <source>
        <dbReference type="EnsemblPlants" id="Pp3c1_34860V3.2"/>
    </source>
</evidence>
<evidence type="ECO:0008006" key="3">
    <source>
        <dbReference type="Google" id="ProtNLM"/>
    </source>
</evidence>
<reference evidence="1" key="3">
    <citation type="submission" date="2020-12" db="UniProtKB">
        <authorList>
            <consortium name="EnsemblPlants"/>
        </authorList>
    </citation>
    <scope>IDENTIFICATION</scope>
</reference>
<dbReference type="Gramene" id="Pp3c1_34860V3.2">
    <property type="protein sequence ID" value="Pp3c1_34860V3.2"/>
    <property type="gene ID" value="Pp3c1_34860"/>
</dbReference>
<sequence length="90" mass="10606">MLQPKERYIEKILNMFNLHVAKSKNTFLESRLKRIKKQSPKTNEDQNDIEKVLYVLAVGNLIYTMICTKLDIAHAIEVVNSYMTHSKRMH</sequence>